<reference evidence="2 3" key="1">
    <citation type="submission" date="2023-05" db="EMBL/GenBank/DDBJ databases">
        <title>B98-5 Cell Line De Novo Hybrid Assembly: An Optical Mapping Approach.</title>
        <authorList>
            <person name="Kananen K."/>
            <person name="Auerbach J.A."/>
            <person name="Kautto E."/>
            <person name="Blachly J.S."/>
        </authorList>
    </citation>
    <scope>NUCLEOTIDE SEQUENCE [LARGE SCALE GENOMIC DNA]</scope>
    <source>
        <strain evidence="2">B95-8</strain>
        <tissue evidence="2">Cell line</tissue>
    </source>
</reference>
<evidence type="ECO:0000313" key="3">
    <source>
        <dbReference type="Proteomes" id="UP001266305"/>
    </source>
</evidence>
<feature type="region of interest" description="Disordered" evidence="1">
    <location>
        <begin position="138"/>
        <end position="205"/>
    </location>
</feature>
<dbReference type="EMBL" id="JASSZA010000007">
    <property type="protein sequence ID" value="KAK2105705.1"/>
    <property type="molecule type" value="Genomic_DNA"/>
</dbReference>
<name>A0ABQ9V9F9_SAGOE</name>
<comment type="caution">
    <text evidence="2">The sequence shown here is derived from an EMBL/GenBank/DDBJ whole genome shotgun (WGS) entry which is preliminary data.</text>
</comment>
<accession>A0ABQ9V9F9</accession>
<feature type="region of interest" description="Disordered" evidence="1">
    <location>
        <begin position="1"/>
        <end position="25"/>
    </location>
</feature>
<sequence length="296" mass="32219">MATDQPSNPQKSAEEWGPHRRLRPLPQRRHGECWDATLLSCAQPSRVAGVTCPTYREVATQTPPRQAPALASEAKLGKALASATATALCLEQPPGGPGRGPQLHGQHPRKEPPALCSHPLHLVSTISTLRVSKALAPSTQPAGVEHTGPCHSQAFTESLYHPDPMPGPQPLRARPGTELNLDKRPDRCTHPLLLRGPRPQLGRPELTQGSLLTLEAGMRGFRGSEEFKRIPGNPVQVRRAVRLLVEPLPPGRGPQGPAHKARTLPTGRLHPGSLMPAPSQMWRLLPSLWKMWEMLS</sequence>
<proteinExistence type="predicted"/>
<keyword evidence="3" id="KW-1185">Reference proteome</keyword>
<organism evidence="2 3">
    <name type="scientific">Saguinus oedipus</name>
    <name type="common">Cotton-top tamarin</name>
    <name type="synonym">Oedipomidas oedipus</name>
    <dbReference type="NCBI Taxonomy" id="9490"/>
    <lineage>
        <taxon>Eukaryota</taxon>
        <taxon>Metazoa</taxon>
        <taxon>Chordata</taxon>
        <taxon>Craniata</taxon>
        <taxon>Vertebrata</taxon>
        <taxon>Euteleostomi</taxon>
        <taxon>Mammalia</taxon>
        <taxon>Eutheria</taxon>
        <taxon>Euarchontoglires</taxon>
        <taxon>Primates</taxon>
        <taxon>Haplorrhini</taxon>
        <taxon>Platyrrhini</taxon>
        <taxon>Cebidae</taxon>
        <taxon>Callitrichinae</taxon>
        <taxon>Saguinus</taxon>
    </lineage>
</organism>
<evidence type="ECO:0000256" key="1">
    <source>
        <dbReference type="SAM" id="MobiDB-lite"/>
    </source>
</evidence>
<feature type="compositionally biased region" description="Basic and acidic residues" evidence="1">
    <location>
        <begin position="180"/>
        <end position="189"/>
    </location>
</feature>
<protein>
    <submittedName>
        <fullName evidence="2">Uncharacterized protein</fullName>
    </submittedName>
</protein>
<gene>
    <name evidence="2" type="ORF">P7K49_015219</name>
</gene>
<feature type="region of interest" description="Disordered" evidence="1">
    <location>
        <begin position="89"/>
        <end position="114"/>
    </location>
</feature>
<feature type="compositionally biased region" description="Low complexity" evidence="1">
    <location>
        <begin position="191"/>
        <end position="204"/>
    </location>
</feature>
<evidence type="ECO:0000313" key="2">
    <source>
        <dbReference type="EMBL" id="KAK2105705.1"/>
    </source>
</evidence>
<feature type="compositionally biased region" description="Polar residues" evidence="1">
    <location>
        <begin position="1"/>
        <end position="11"/>
    </location>
</feature>
<dbReference type="Proteomes" id="UP001266305">
    <property type="component" value="Unassembled WGS sequence"/>
</dbReference>